<evidence type="ECO:0000256" key="10">
    <source>
        <dbReference type="ARBA" id="ARBA00047890"/>
    </source>
</evidence>
<evidence type="ECO:0000313" key="15">
    <source>
        <dbReference type="EMBL" id="GGU02934.1"/>
    </source>
</evidence>
<dbReference type="SUPFAM" id="SSF52402">
    <property type="entry name" value="Adenine nucleotide alpha hydrolases-like"/>
    <property type="match status" value="1"/>
</dbReference>
<evidence type="ECO:0000313" key="16">
    <source>
        <dbReference type="Proteomes" id="UP000276741"/>
    </source>
</evidence>
<evidence type="ECO:0000256" key="11">
    <source>
        <dbReference type="HAMAP-Rule" id="MF_01633"/>
    </source>
</evidence>
<accession>A0A348B218</accession>
<keyword evidence="3 11" id="KW-0479">Metal-binding</keyword>
<reference evidence="14" key="3">
    <citation type="journal article" date="2019" name="BMC Res. Notes">
        <title>Complete genome sequence of the Sulfodiicoccus acidiphilus strain HS-1T, the first crenarchaeon that lacks polB3, isolated from an acidic hot spring in Ohwaku-dani, Hakone, Japan.</title>
        <authorList>
            <person name="Sakai H.D."/>
            <person name="Kurosawa N."/>
        </authorList>
    </citation>
    <scope>NUCLEOTIDE SEQUENCE</scope>
    <source>
        <strain evidence="14">HS-1</strain>
    </source>
</reference>
<dbReference type="InterPro" id="IPR018317">
    <property type="entry name" value="QueC"/>
</dbReference>
<dbReference type="Pfam" id="PF06508">
    <property type="entry name" value="QueC"/>
    <property type="match status" value="1"/>
</dbReference>
<feature type="binding site" evidence="11">
    <location>
        <position position="439"/>
    </location>
    <ligand>
        <name>Zn(2+)</name>
        <dbReference type="ChEBI" id="CHEBI:29105"/>
    </ligand>
</feature>
<reference evidence="16" key="2">
    <citation type="submission" date="2018-04" db="EMBL/GenBank/DDBJ databases">
        <title>Complete genome sequence of Sulfodiicoccus acidiphilus strain HS-1.</title>
        <authorList>
            <person name="Sakai H.D."/>
            <person name="Kurosawa N."/>
        </authorList>
    </citation>
    <scope>NUCLEOTIDE SEQUENCE [LARGE SCALE GENOMIC DNA]</scope>
    <source>
        <strain evidence="16">HS-1</strain>
    </source>
</reference>
<dbReference type="EC" id="6.3.4.20" evidence="9 11"/>
<evidence type="ECO:0000313" key="14">
    <source>
        <dbReference type="EMBL" id="BBD72220.1"/>
    </source>
</evidence>
<dbReference type="NCBIfam" id="TIGR00364">
    <property type="entry name" value="7-cyano-7-deazaguanine synthase QueC"/>
    <property type="match status" value="1"/>
</dbReference>
<dbReference type="InterPro" id="IPR001763">
    <property type="entry name" value="Rhodanese-like_dom"/>
</dbReference>
<feature type="binding site" evidence="11">
    <location>
        <position position="425"/>
    </location>
    <ligand>
        <name>Zn(2+)</name>
        <dbReference type="ChEBI" id="CHEBI:29105"/>
    </ligand>
</feature>
<dbReference type="Gene3D" id="3.40.50.620">
    <property type="entry name" value="HUPs"/>
    <property type="match status" value="1"/>
</dbReference>
<dbReference type="GO" id="GO:0008270">
    <property type="term" value="F:zinc ion binding"/>
    <property type="evidence" value="ECO:0007669"/>
    <property type="project" value="UniProtKB-UniRule"/>
</dbReference>
<comment type="similarity">
    <text evidence="8 11">Belongs to the QueC family.</text>
</comment>
<comment type="function">
    <text evidence="7 11">Catalyzes the ATP-dependent conversion of 7-carboxy-7-deazaguanine (CDG) to 7-cyano-7-deazaguanine (preQ(0)).</text>
</comment>
<evidence type="ECO:0000256" key="8">
    <source>
        <dbReference type="ARBA" id="ARBA00037993"/>
    </source>
</evidence>
<dbReference type="HAMAP" id="MF_01633">
    <property type="entry name" value="QueC"/>
    <property type="match status" value="1"/>
</dbReference>
<keyword evidence="2 11" id="KW-0436">Ligase</keyword>
<comment type="pathway">
    <text evidence="1 11">Purine metabolism; 7-cyano-7-deazaguanine biosynthesis.</text>
</comment>
<dbReference type="GeneID" id="38666112"/>
<feature type="domain" description="Glutamine amidotransferase type-2" evidence="13">
    <location>
        <begin position="2"/>
        <end position="226"/>
    </location>
</feature>
<evidence type="ECO:0000256" key="2">
    <source>
        <dbReference type="ARBA" id="ARBA00022598"/>
    </source>
</evidence>
<proteinExistence type="inferred from homology"/>
<evidence type="ECO:0000256" key="3">
    <source>
        <dbReference type="ARBA" id="ARBA00022723"/>
    </source>
</evidence>
<dbReference type="EMBL" id="AP018553">
    <property type="protein sequence ID" value="BBD72220.1"/>
    <property type="molecule type" value="Genomic_DNA"/>
</dbReference>
<keyword evidence="16" id="KW-1185">Reference proteome</keyword>
<evidence type="ECO:0000256" key="7">
    <source>
        <dbReference type="ARBA" id="ARBA00037768"/>
    </source>
</evidence>
<dbReference type="OrthoDB" id="6532at2157"/>
<gene>
    <name evidence="11" type="primary">queC</name>
    <name evidence="15" type="ORF">GCM10007116_19940</name>
    <name evidence="14" type="ORF">HS1genome_0609</name>
</gene>
<evidence type="ECO:0000256" key="1">
    <source>
        <dbReference type="ARBA" id="ARBA00005061"/>
    </source>
</evidence>
<dbReference type="Gene3D" id="3.60.20.10">
    <property type="entry name" value="Glutamine Phosphoribosylpyrophosphate, subunit 1, domain 1"/>
    <property type="match status" value="1"/>
</dbReference>
<feature type="domain" description="Rhodanese" evidence="12">
    <location>
        <begin position="240"/>
        <end position="284"/>
    </location>
</feature>
<keyword evidence="6 11" id="KW-0067">ATP-binding</keyword>
<reference evidence="15" key="4">
    <citation type="submission" date="2020-09" db="EMBL/GenBank/DDBJ databases">
        <authorList>
            <person name="Sun Q."/>
            <person name="Ohkuma M."/>
        </authorList>
    </citation>
    <scope>NUCLEOTIDE SEQUENCE</scope>
    <source>
        <strain evidence="15">JCM 31740</strain>
    </source>
</reference>
<dbReference type="EMBL" id="BMQS01000024">
    <property type="protein sequence ID" value="GGU02934.1"/>
    <property type="molecule type" value="Genomic_DNA"/>
</dbReference>
<protein>
    <recommendedName>
        <fullName evidence="9 11">7-cyano-7-deazaguanine synthase</fullName>
        <ecNumber evidence="9 11">6.3.4.20</ecNumber>
    </recommendedName>
    <alternativeName>
        <fullName evidence="11">7-cyano-7-carbaguanine synthase</fullName>
    </alternativeName>
    <alternativeName>
        <fullName evidence="11">Archaeosine biosynthesis protein QueC</fullName>
    </alternativeName>
    <alternativeName>
        <fullName evidence="11">PreQ(0) synthase</fullName>
    </alternativeName>
</protein>
<dbReference type="Pfam" id="PF13537">
    <property type="entry name" value="GATase_7"/>
    <property type="match status" value="1"/>
</dbReference>
<dbReference type="InterPro" id="IPR029055">
    <property type="entry name" value="Ntn_hydrolases_N"/>
</dbReference>
<organism evidence="14 16">
    <name type="scientific">Sulfodiicoccus acidiphilus</name>
    <dbReference type="NCBI Taxonomy" id="1670455"/>
    <lineage>
        <taxon>Archaea</taxon>
        <taxon>Thermoproteota</taxon>
        <taxon>Thermoprotei</taxon>
        <taxon>Sulfolobales</taxon>
        <taxon>Sulfolobaceae</taxon>
        <taxon>Sulfodiicoccus</taxon>
    </lineage>
</organism>
<dbReference type="PANTHER" id="PTHR42914:SF1">
    <property type="entry name" value="7-CYANO-7-DEAZAGUANINE SYNTHASE"/>
    <property type="match status" value="1"/>
</dbReference>
<reference evidence="15" key="1">
    <citation type="journal article" date="2014" name="Int. J. Syst. Evol. Microbiol.">
        <title>Complete genome sequence of Corynebacterium casei LMG S-19264T (=DSM 44701T), isolated from a smear-ripened cheese.</title>
        <authorList>
            <consortium name="US DOE Joint Genome Institute (JGI-PGF)"/>
            <person name="Walter F."/>
            <person name="Albersmeier A."/>
            <person name="Kalinowski J."/>
            <person name="Ruckert C."/>
        </authorList>
    </citation>
    <scope>NUCLEOTIDE SEQUENCE</scope>
    <source>
        <strain evidence="15">JCM 31740</strain>
    </source>
</reference>
<dbReference type="PROSITE" id="PS51278">
    <property type="entry name" value="GATASE_TYPE_2"/>
    <property type="match status" value="1"/>
</dbReference>
<dbReference type="AlphaFoldDB" id="A0A348B218"/>
<keyword evidence="5 11" id="KW-0862">Zinc</keyword>
<evidence type="ECO:0000256" key="5">
    <source>
        <dbReference type="ARBA" id="ARBA00022833"/>
    </source>
</evidence>
<evidence type="ECO:0000256" key="9">
    <source>
        <dbReference type="ARBA" id="ARBA00039149"/>
    </source>
</evidence>
<evidence type="ECO:0000256" key="6">
    <source>
        <dbReference type="ARBA" id="ARBA00022840"/>
    </source>
</evidence>
<dbReference type="KEGG" id="sacd:HS1genome_0609"/>
<evidence type="ECO:0000259" key="13">
    <source>
        <dbReference type="PROSITE" id="PS51278"/>
    </source>
</evidence>
<dbReference type="CDD" id="cd01995">
    <property type="entry name" value="QueC-like"/>
    <property type="match status" value="1"/>
</dbReference>
<dbReference type="GO" id="GO:0005524">
    <property type="term" value="F:ATP binding"/>
    <property type="evidence" value="ECO:0007669"/>
    <property type="project" value="UniProtKB-UniRule"/>
</dbReference>
<dbReference type="PROSITE" id="PS50206">
    <property type="entry name" value="RHODANESE_3"/>
    <property type="match status" value="1"/>
</dbReference>
<keyword evidence="4 11" id="KW-0547">Nucleotide-binding</keyword>
<feature type="binding site" evidence="11">
    <location>
        <begin position="246"/>
        <end position="256"/>
    </location>
    <ligand>
        <name>ATP</name>
        <dbReference type="ChEBI" id="CHEBI:30616"/>
    </ligand>
</feature>
<dbReference type="GO" id="GO:0016879">
    <property type="term" value="F:ligase activity, forming carbon-nitrogen bonds"/>
    <property type="evidence" value="ECO:0007669"/>
    <property type="project" value="UniProtKB-UniRule"/>
</dbReference>
<dbReference type="UniPathway" id="UPA00391"/>
<dbReference type="PANTHER" id="PTHR42914">
    <property type="entry name" value="7-CYANO-7-DEAZAGUANINE SYNTHASE"/>
    <property type="match status" value="1"/>
</dbReference>
<comment type="cofactor">
    <cofactor evidence="11">
        <name>Zn(2+)</name>
        <dbReference type="ChEBI" id="CHEBI:29105"/>
    </cofactor>
    <text evidence="11">Binds 1 zinc ion per subunit.</text>
</comment>
<dbReference type="SUPFAM" id="SSF56235">
    <property type="entry name" value="N-terminal nucleophile aminohydrolases (Ntn hydrolases)"/>
    <property type="match status" value="1"/>
</dbReference>
<name>A0A348B218_9CREN</name>
<comment type="catalytic activity">
    <reaction evidence="10 11">
        <text>7-carboxy-7-carbaguanine + NH4(+) + 2 ATP = 7-cyano-7-carbaguanine + 2 AMP + 2 diphosphate + 2 H(+)</text>
        <dbReference type="Rhea" id="RHEA:27982"/>
        <dbReference type="ChEBI" id="CHEBI:15378"/>
        <dbReference type="ChEBI" id="CHEBI:28938"/>
        <dbReference type="ChEBI" id="CHEBI:30616"/>
        <dbReference type="ChEBI" id="CHEBI:33019"/>
        <dbReference type="ChEBI" id="CHEBI:45075"/>
        <dbReference type="ChEBI" id="CHEBI:61036"/>
        <dbReference type="ChEBI" id="CHEBI:456215"/>
        <dbReference type="EC" id="6.3.4.20"/>
    </reaction>
</comment>
<feature type="binding site" evidence="11">
    <location>
        <position position="433"/>
    </location>
    <ligand>
        <name>Zn(2+)</name>
        <dbReference type="ChEBI" id="CHEBI:29105"/>
    </ligand>
</feature>
<evidence type="ECO:0000256" key="4">
    <source>
        <dbReference type="ARBA" id="ARBA00022741"/>
    </source>
</evidence>
<evidence type="ECO:0000259" key="12">
    <source>
        <dbReference type="PROSITE" id="PS50206"/>
    </source>
</evidence>
<dbReference type="Proteomes" id="UP000616143">
    <property type="component" value="Unassembled WGS sequence"/>
</dbReference>
<sequence>MCSVSGLVVVDPSKAKEAAVEFAQLMVRAADRGRDSHGVEVINEDGTRQSFKSLGRPGDELKGWLSSHVTESTRVLVANNRAEPTTEVVIKKGEGDVQPFTYGRFVISHNGVIANDSELEKEFEVKKTSTIDSSVVAPILDRAWDGTLEGLRDLLDKVRGSFALLIGDSLRPDRLVAAVNFKPLYAEFNYDLGAIFLSSLDDYLPKRGRFRVERVQPYSVVEFKADGSWRRIELLRRAVKRVLVVASGGLDSTVAATYLVRQGYEVALLHFNYRHKAERRERESVREVARRLNVDLVEVDTDVFKVIGNSPLIDGEVTKDRGGVEGAEFAHEWVPARNLVFVSVAMALAEARGYDAVALGVNLEEAGAYPDNEMEFVRLLNSLSPYATGPNRRVDVLMPVGNLVKHEIVKLGVEIGAPLDATWSCYEGGEAHCGRCGPCYMRRKAFQVNGLTDPVKYLQGEL</sequence>
<dbReference type="InterPro" id="IPR014729">
    <property type="entry name" value="Rossmann-like_a/b/a_fold"/>
</dbReference>
<dbReference type="RefSeq" id="WP_126449578.1">
    <property type="nucleotide sequence ID" value="NZ_AP018553.1"/>
</dbReference>
<feature type="binding site" evidence="11">
    <location>
        <position position="436"/>
    </location>
    <ligand>
        <name>Zn(2+)</name>
        <dbReference type="ChEBI" id="CHEBI:29105"/>
    </ligand>
</feature>
<dbReference type="InterPro" id="IPR017932">
    <property type="entry name" value="GATase_2_dom"/>
</dbReference>
<dbReference type="Proteomes" id="UP000276741">
    <property type="component" value="Chromosome"/>
</dbReference>